<sequence length="143" mass="15932">MSTSNQYGPSNMPFSPNFMMNSSFTPRAHSPFGYGFSFQDLLHSPNIPFENPVTNTSTGLDKSNKATQNTRISNTVGGSKNWSKDEDVALTKAWLYISVDAYVGNNKKLLKCGIVYNKFGGRRWELMMSRALQIAHNVVGIRS</sequence>
<protein>
    <submittedName>
        <fullName evidence="2">Uncharacterized protein</fullName>
    </submittedName>
</protein>
<proteinExistence type="predicted"/>
<organism evidence="2 3">
    <name type="scientific">Cuscuta europaea</name>
    <name type="common">European dodder</name>
    <dbReference type="NCBI Taxonomy" id="41803"/>
    <lineage>
        <taxon>Eukaryota</taxon>
        <taxon>Viridiplantae</taxon>
        <taxon>Streptophyta</taxon>
        <taxon>Embryophyta</taxon>
        <taxon>Tracheophyta</taxon>
        <taxon>Spermatophyta</taxon>
        <taxon>Magnoliopsida</taxon>
        <taxon>eudicotyledons</taxon>
        <taxon>Gunneridae</taxon>
        <taxon>Pentapetalae</taxon>
        <taxon>asterids</taxon>
        <taxon>lamiids</taxon>
        <taxon>Solanales</taxon>
        <taxon>Convolvulaceae</taxon>
        <taxon>Cuscuteae</taxon>
        <taxon>Cuscuta</taxon>
        <taxon>Cuscuta subgen. Cuscuta</taxon>
    </lineage>
</organism>
<gene>
    <name evidence="2" type="ORF">CEURO_LOCUS4824</name>
</gene>
<dbReference type="EMBL" id="CAMAPE010000008">
    <property type="protein sequence ID" value="CAH9073456.1"/>
    <property type="molecule type" value="Genomic_DNA"/>
</dbReference>
<accession>A0A9P1E1M0</accession>
<dbReference type="AlphaFoldDB" id="A0A9P1E1M0"/>
<name>A0A9P1E1M0_CUSEU</name>
<evidence type="ECO:0000313" key="3">
    <source>
        <dbReference type="Proteomes" id="UP001152484"/>
    </source>
</evidence>
<feature type="compositionally biased region" description="Polar residues" evidence="1">
    <location>
        <begin position="52"/>
        <end position="81"/>
    </location>
</feature>
<evidence type="ECO:0000256" key="1">
    <source>
        <dbReference type="SAM" id="MobiDB-lite"/>
    </source>
</evidence>
<evidence type="ECO:0000313" key="2">
    <source>
        <dbReference type="EMBL" id="CAH9073456.1"/>
    </source>
</evidence>
<feature type="region of interest" description="Disordered" evidence="1">
    <location>
        <begin position="49"/>
        <end position="81"/>
    </location>
</feature>
<dbReference type="Proteomes" id="UP001152484">
    <property type="component" value="Unassembled WGS sequence"/>
</dbReference>
<reference evidence="2" key="1">
    <citation type="submission" date="2022-07" db="EMBL/GenBank/DDBJ databases">
        <authorList>
            <person name="Macas J."/>
            <person name="Novak P."/>
            <person name="Neumann P."/>
        </authorList>
    </citation>
    <scope>NUCLEOTIDE SEQUENCE</scope>
</reference>
<keyword evidence="3" id="KW-1185">Reference proteome</keyword>
<comment type="caution">
    <text evidence="2">The sequence shown here is derived from an EMBL/GenBank/DDBJ whole genome shotgun (WGS) entry which is preliminary data.</text>
</comment>